<keyword evidence="1" id="KW-1133">Transmembrane helix</keyword>
<keyword evidence="3" id="KW-1185">Reference proteome</keyword>
<evidence type="ECO:0000256" key="1">
    <source>
        <dbReference type="SAM" id="Phobius"/>
    </source>
</evidence>
<keyword evidence="1" id="KW-0472">Membrane</keyword>
<dbReference type="Proteomes" id="UP000289200">
    <property type="component" value="Unassembled WGS sequence"/>
</dbReference>
<keyword evidence="1" id="KW-0812">Transmembrane</keyword>
<reference evidence="3" key="1">
    <citation type="submission" date="2018-10" db="EMBL/GenBank/DDBJ databases">
        <authorList>
            <person name="Peiro R."/>
            <person name="Begona"/>
            <person name="Cbmso G."/>
            <person name="Lopez M."/>
            <person name="Gonzalez S."/>
            <person name="Sacristan E."/>
            <person name="Castillo E."/>
        </authorList>
    </citation>
    <scope>NUCLEOTIDE SEQUENCE [LARGE SCALE GENOMIC DNA]</scope>
</reference>
<feature type="transmembrane region" description="Helical" evidence="1">
    <location>
        <begin position="30"/>
        <end position="49"/>
    </location>
</feature>
<dbReference type="EMBL" id="UWOC01000143">
    <property type="protein sequence ID" value="VCU09253.1"/>
    <property type="molecule type" value="Genomic_DNA"/>
</dbReference>
<comment type="caution">
    <text evidence="2">The sequence shown here is derived from an EMBL/GenBank/DDBJ whole genome shotgun (WGS) entry which is preliminary data.</text>
</comment>
<dbReference type="Pfam" id="PF06779">
    <property type="entry name" value="MFS_4"/>
    <property type="match status" value="1"/>
</dbReference>
<accession>A0A447CVM4</accession>
<proteinExistence type="predicted"/>
<protein>
    <submittedName>
        <fullName evidence="2">Uncharacterized protein</fullName>
    </submittedName>
</protein>
<sequence length="95" mass="10225">MVGAYVPGSAPLVLGKIREIFHDPTRQQVAWSRATVVFSVGQAAGAWLLSAAFAETGEHRLLFAFGTAAFALALLLDRIAAWLAARQRVRADHPP</sequence>
<feature type="transmembrane region" description="Helical" evidence="1">
    <location>
        <begin position="61"/>
        <end position="85"/>
    </location>
</feature>
<evidence type="ECO:0000313" key="2">
    <source>
        <dbReference type="EMBL" id="VCU09253.1"/>
    </source>
</evidence>
<evidence type="ECO:0000313" key="3">
    <source>
        <dbReference type="Proteomes" id="UP000289200"/>
    </source>
</evidence>
<gene>
    <name evidence="2" type="ORF">RHODGE_RHODGE_02427</name>
</gene>
<dbReference type="InterPro" id="IPR010645">
    <property type="entry name" value="MFS_4"/>
</dbReference>
<organism evidence="2 3">
    <name type="scientific">Rhodoplanes serenus</name>
    <dbReference type="NCBI Taxonomy" id="200615"/>
    <lineage>
        <taxon>Bacteria</taxon>
        <taxon>Pseudomonadati</taxon>
        <taxon>Pseudomonadota</taxon>
        <taxon>Alphaproteobacteria</taxon>
        <taxon>Hyphomicrobiales</taxon>
        <taxon>Nitrobacteraceae</taxon>
        <taxon>Rhodoplanes</taxon>
    </lineage>
</organism>
<name>A0A447CVM4_9BRAD</name>
<dbReference type="AlphaFoldDB" id="A0A447CVM4"/>